<name>A0A167BRS0_COLIC</name>
<accession>A0A167BRS0</accession>
<evidence type="ECO:0000313" key="3">
    <source>
        <dbReference type="Proteomes" id="UP000076584"/>
    </source>
</evidence>
<evidence type="ECO:0000256" key="1">
    <source>
        <dbReference type="SAM" id="MobiDB-lite"/>
    </source>
</evidence>
<feature type="compositionally biased region" description="Pro residues" evidence="1">
    <location>
        <begin position="62"/>
        <end position="73"/>
    </location>
</feature>
<gene>
    <name evidence="2" type="ORF">CI238_07793</name>
</gene>
<comment type="caution">
    <text evidence="2">The sequence shown here is derived from an EMBL/GenBank/DDBJ whole genome shotgun (WGS) entry which is preliminary data.</text>
</comment>
<reference evidence="2 3" key="1">
    <citation type="submission" date="2015-06" db="EMBL/GenBank/DDBJ databases">
        <title>Survival trade-offs in plant roots during colonization by closely related pathogenic and mutualistic fungi.</title>
        <authorList>
            <person name="Hacquard S."/>
            <person name="Kracher B."/>
            <person name="Hiruma K."/>
            <person name="Weinman A."/>
            <person name="Muench P."/>
            <person name="Garrido Oter R."/>
            <person name="Ver Loren van Themaat E."/>
            <person name="Dallerey J.-F."/>
            <person name="Damm U."/>
            <person name="Henrissat B."/>
            <person name="Lespinet O."/>
            <person name="Thon M."/>
            <person name="Kemen E."/>
            <person name="McHardy A.C."/>
            <person name="Schulze-Lefert P."/>
            <person name="O'Connell R.J."/>
        </authorList>
    </citation>
    <scope>NUCLEOTIDE SEQUENCE [LARGE SCALE GENOMIC DNA]</scope>
    <source>
        <strain evidence="2 3">MAFF 238704</strain>
    </source>
</reference>
<organism evidence="2 3">
    <name type="scientific">Colletotrichum incanum</name>
    <name type="common">Soybean anthracnose fungus</name>
    <dbReference type="NCBI Taxonomy" id="1573173"/>
    <lineage>
        <taxon>Eukaryota</taxon>
        <taxon>Fungi</taxon>
        <taxon>Dikarya</taxon>
        <taxon>Ascomycota</taxon>
        <taxon>Pezizomycotina</taxon>
        <taxon>Sordariomycetes</taxon>
        <taxon>Hypocreomycetidae</taxon>
        <taxon>Glomerellales</taxon>
        <taxon>Glomerellaceae</taxon>
        <taxon>Colletotrichum</taxon>
        <taxon>Colletotrichum spaethianum species complex</taxon>
    </lineage>
</organism>
<evidence type="ECO:0000313" key="2">
    <source>
        <dbReference type="EMBL" id="KZL81654.1"/>
    </source>
</evidence>
<proteinExistence type="predicted"/>
<feature type="region of interest" description="Disordered" evidence="1">
    <location>
        <begin position="1"/>
        <end position="26"/>
    </location>
</feature>
<sequence length="130" mass="13889">MSSSDSDASDTSGASGGSGASGASDTSVRSCIVVAIRPEDFASACTTDCTPERCDNSTVRPLEPPAEPGPPGSFIPFHVPARDREIRGLPEAPLDLFFRFVPQDLVNQWARWTNTAPTYGPQRKTSRVYA</sequence>
<dbReference type="Proteomes" id="UP000076584">
    <property type="component" value="Unassembled WGS sequence"/>
</dbReference>
<dbReference type="EMBL" id="LFIW01001609">
    <property type="protein sequence ID" value="KZL81654.1"/>
    <property type="molecule type" value="Genomic_DNA"/>
</dbReference>
<feature type="region of interest" description="Disordered" evidence="1">
    <location>
        <begin position="53"/>
        <end position="74"/>
    </location>
</feature>
<keyword evidence="3" id="KW-1185">Reference proteome</keyword>
<feature type="compositionally biased region" description="Low complexity" evidence="1">
    <location>
        <begin position="1"/>
        <end position="13"/>
    </location>
</feature>
<protein>
    <submittedName>
        <fullName evidence="2">Uncharacterized protein</fullName>
    </submittedName>
</protein>
<dbReference type="AlphaFoldDB" id="A0A167BRS0"/>